<dbReference type="EMBL" id="CM000847">
    <property type="protein sequence ID" value="KRH16612.1"/>
    <property type="molecule type" value="Genomic_DNA"/>
</dbReference>
<dbReference type="OMA" id="FTHSHIW"/>
<feature type="transmembrane region" description="Helical" evidence="11">
    <location>
        <begin position="158"/>
        <end position="180"/>
    </location>
</feature>
<name>K7M7G6_SOYBN</name>
<evidence type="ECO:0008006" key="15">
    <source>
        <dbReference type="Google" id="ProtNLM"/>
    </source>
</evidence>
<evidence type="ECO:0000313" key="12">
    <source>
        <dbReference type="EMBL" id="KRH16612.1"/>
    </source>
</evidence>
<dbReference type="GO" id="GO:0046872">
    <property type="term" value="F:metal ion binding"/>
    <property type="evidence" value="ECO:0007669"/>
    <property type="project" value="UniProtKB-KW"/>
</dbReference>
<reference evidence="12 13" key="1">
    <citation type="journal article" date="2010" name="Nature">
        <title>Genome sequence of the palaeopolyploid soybean.</title>
        <authorList>
            <person name="Schmutz J."/>
            <person name="Cannon S.B."/>
            <person name="Schlueter J."/>
            <person name="Ma J."/>
            <person name="Mitros T."/>
            <person name="Nelson W."/>
            <person name="Hyten D.L."/>
            <person name="Song Q."/>
            <person name="Thelen J.J."/>
            <person name="Cheng J."/>
            <person name="Xu D."/>
            <person name="Hellsten U."/>
            <person name="May G.D."/>
            <person name="Yu Y."/>
            <person name="Sakurai T."/>
            <person name="Umezawa T."/>
            <person name="Bhattacharyya M.K."/>
            <person name="Sandhu D."/>
            <person name="Valliyodan B."/>
            <person name="Lindquist E."/>
            <person name="Peto M."/>
            <person name="Grant D."/>
            <person name="Shu S."/>
            <person name="Goodstein D."/>
            <person name="Barry K."/>
            <person name="Futrell-Griggs M."/>
            <person name="Abernathy B."/>
            <person name="Du J."/>
            <person name="Tian Z."/>
            <person name="Zhu L."/>
            <person name="Gill N."/>
            <person name="Joshi T."/>
            <person name="Libault M."/>
            <person name="Sethuraman A."/>
            <person name="Zhang X.-C."/>
            <person name="Shinozaki K."/>
            <person name="Nguyen H.T."/>
            <person name="Wing R.A."/>
            <person name="Cregan P."/>
            <person name="Specht J."/>
            <person name="Grimwood J."/>
            <person name="Rokhsar D."/>
            <person name="Stacey G."/>
            <person name="Shoemaker R.C."/>
            <person name="Jackson S.A."/>
        </authorList>
    </citation>
    <scope>NUCLEOTIDE SEQUENCE [LARGE SCALE GENOMIC DNA]</scope>
    <source>
        <strain evidence="13">cv. Williams 82</strain>
        <tissue evidence="12">Callus</tissue>
    </source>
</reference>
<evidence type="ECO:0000256" key="1">
    <source>
        <dbReference type="ARBA" id="ARBA00004141"/>
    </source>
</evidence>
<dbReference type="Proteomes" id="UP000008827">
    <property type="component" value="Chromosome 14"/>
</dbReference>
<comment type="similarity">
    <text evidence="2">Belongs to the cation transport ATPase (P-type) (TC 3.A.3) family. Type IIIA subfamily.</text>
</comment>
<evidence type="ECO:0000256" key="8">
    <source>
        <dbReference type="ARBA" id="ARBA00022842"/>
    </source>
</evidence>
<protein>
    <recommendedName>
        <fullName evidence="15">Cation-transporting P-type ATPase C-terminal domain-containing protein</fullName>
    </recommendedName>
</protein>
<evidence type="ECO:0000256" key="4">
    <source>
        <dbReference type="ARBA" id="ARBA00022692"/>
    </source>
</evidence>
<evidence type="ECO:0000313" key="13">
    <source>
        <dbReference type="EnsemblPlants" id="KRH16612"/>
    </source>
</evidence>
<dbReference type="EnsemblPlants" id="KRH16612">
    <property type="protein sequence ID" value="KRH16612"/>
    <property type="gene ID" value="GLYMA_14G165600"/>
</dbReference>
<dbReference type="SUPFAM" id="SSF81665">
    <property type="entry name" value="Calcium ATPase, transmembrane domain M"/>
    <property type="match status" value="1"/>
</dbReference>
<keyword evidence="6" id="KW-0547">Nucleotide-binding</keyword>
<proteinExistence type="inferred from homology"/>
<sequence>MSLCNLRDDAKKKVHAIIDKFAKRGLRSLVVTKQKIKESVGAPWQFVGMLSLFDPPRPDNDETIRRALNLGVNVKMITCDQIAITKEKGRGLGMETNMYPSASLLGQHKDASIAALPVEELIKKANGFVGVFPGTIMTISKDMVKPSPMPDNWKLNEIFATGVVLGGYLALMVFIFFWAIKETTFFPLDHDNLYEMTASLYLQVSIVSQTLILFTHSHIWSYIERPQLPLVVAFIIAQPEFVGVIWLYSIVFYFPLHLMKFTIHYILSGKAWNNLLESKKDYGKEEREAQWALAQRTMHGLKPPKTSNIFNEKRNYRELTEIAE</sequence>
<dbReference type="PRINTS" id="PR00120">
    <property type="entry name" value="HATPASE"/>
</dbReference>
<dbReference type="Gene3D" id="1.20.1110.10">
    <property type="entry name" value="Calcium-transporting ATPase, transmembrane domain"/>
    <property type="match status" value="1"/>
</dbReference>
<dbReference type="InParanoid" id="K7M7G6"/>
<evidence type="ECO:0000256" key="9">
    <source>
        <dbReference type="ARBA" id="ARBA00022989"/>
    </source>
</evidence>
<keyword evidence="10 11" id="KW-0472">Membrane</keyword>
<evidence type="ECO:0000313" key="14">
    <source>
        <dbReference type="Proteomes" id="UP000008827"/>
    </source>
</evidence>
<dbReference type="InterPro" id="IPR023299">
    <property type="entry name" value="ATPase_P-typ_cyto_dom_N"/>
</dbReference>
<evidence type="ECO:0000256" key="6">
    <source>
        <dbReference type="ARBA" id="ARBA00022741"/>
    </source>
</evidence>
<dbReference type="SMR" id="K7M7G6"/>
<dbReference type="PANTHER" id="PTHR42861">
    <property type="entry name" value="CALCIUM-TRANSPORTING ATPASE"/>
    <property type="match status" value="1"/>
</dbReference>
<feature type="transmembrane region" description="Helical" evidence="11">
    <location>
        <begin position="230"/>
        <end position="254"/>
    </location>
</feature>
<keyword evidence="14" id="KW-1185">Reference proteome</keyword>
<dbReference type="GO" id="GO:0005524">
    <property type="term" value="F:ATP binding"/>
    <property type="evidence" value="ECO:0007669"/>
    <property type="project" value="UniProtKB-KW"/>
</dbReference>
<dbReference type="FunFam" id="3.40.50.1000:FF:000211">
    <property type="entry name" value="Plasma membrane ATPase"/>
    <property type="match status" value="1"/>
</dbReference>
<accession>K7M7G6</accession>
<evidence type="ECO:0000256" key="10">
    <source>
        <dbReference type="ARBA" id="ARBA00023136"/>
    </source>
</evidence>
<reference evidence="13" key="2">
    <citation type="submission" date="2018-02" db="UniProtKB">
        <authorList>
            <consortium name="EnsemblPlants"/>
        </authorList>
    </citation>
    <scope>IDENTIFICATION</scope>
    <source>
        <strain evidence="13">Williams 82</strain>
    </source>
</reference>
<dbReference type="eggNOG" id="KOG0205">
    <property type="taxonomic scope" value="Eukaryota"/>
</dbReference>
<evidence type="ECO:0000256" key="2">
    <source>
        <dbReference type="ARBA" id="ARBA00008804"/>
    </source>
</evidence>
<keyword evidence="3" id="KW-0597">Phosphoprotein</keyword>
<dbReference type="Gene3D" id="3.40.50.1000">
    <property type="entry name" value="HAD superfamily/HAD-like"/>
    <property type="match status" value="1"/>
</dbReference>
<comment type="subcellular location">
    <subcellularLocation>
        <location evidence="1">Membrane</location>
        <topology evidence="1">Multi-pass membrane protein</topology>
    </subcellularLocation>
</comment>
<dbReference type="HOGENOM" id="CLU_858956_0_0_1"/>
<dbReference type="GO" id="GO:0016020">
    <property type="term" value="C:membrane"/>
    <property type="evidence" value="ECO:0007669"/>
    <property type="project" value="UniProtKB-SubCell"/>
</dbReference>
<keyword evidence="5" id="KW-0479">Metal-binding</keyword>
<evidence type="ECO:0000256" key="5">
    <source>
        <dbReference type="ARBA" id="ARBA00022723"/>
    </source>
</evidence>
<evidence type="ECO:0000256" key="11">
    <source>
        <dbReference type="SAM" id="Phobius"/>
    </source>
</evidence>
<dbReference type="InterPro" id="IPR023214">
    <property type="entry name" value="HAD_sf"/>
</dbReference>
<keyword evidence="9 11" id="KW-1133">Transmembrane helix</keyword>
<evidence type="ECO:0000256" key="7">
    <source>
        <dbReference type="ARBA" id="ARBA00022840"/>
    </source>
</evidence>
<keyword evidence="7" id="KW-0067">ATP-binding</keyword>
<gene>
    <name evidence="12" type="ORF">GLYMA_14G165600</name>
</gene>
<feature type="transmembrane region" description="Helical" evidence="11">
    <location>
        <begin position="200"/>
        <end position="223"/>
    </location>
</feature>
<dbReference type="InterPro" id="IPR001757">
    <property type="entry name" value="P_typ_ATPase"/>
</dbReference>
<reference evidence="12" key="3">
    <citation type="submission" date="2018-07" db="EMBL/GenBank/DDBJ databases">
        <title>WGS assembly of Glycine max.</title>
        <authorList>
            <person name="Schmutz J."/>
            <person name="Cannon S."/>
            <person name="Schlueter J."/>
            <person name="Ma J."/>
            <person name="Mitros T."/>
            <person name="Nelson W."/>
            <person name="Hyten D."/>
            <person name="Song Q."/>
            <person name="Thelen J."/>
            <person name="Cheng J."/>
            <person name="Xu D."/>
            <person name="Hellsten U."/>
            <person name="May G."/>
            <person name="Yu Y."/>
            <person name="Sakurai T."/>
            <person name="Umezawa T."/>
            <person name="Bhattacharyya M."/>
            <person name="Sandhu D."/>
            <person name="Valliyodan B."/>
            <person name="Lindquist E."/>
            <person name="Peto M."/>
            <person name="Grant D."/>
            <person name="Shu S."/>
            <person name="Goodstein D."/>
            <person name="Barry K."/>
            <person name="Futrell-Griggs M."/>
            <person name="Abernathy B."/>
            <person name="Du J."/>
            <person name="Tian Z."/>
            <person name="Zhu L."/>
            <person name="Gill N."/>
            <person name="Joshi T."/>
            <person name="Libault M."/>
            <person name="Sethuraman A."/>
            <person name="Zhang X."/>
            <person name="Shinozaki K."/>
            <person name="Nguyen H."/>
            <person name="Wing R."/>
            <person name="Cregan P."/>
            <person name="Specht J."/>
            <person name="Grimwood J."/>
            <person name="Rokhsar D."/>
            <person name="Stacey G."/>
            <person name="Shoemaker R."/>
            <person name="Jackson S."/>
        </authorList>
    </citation>
    <scope>NUCLEOTIDE SEQUENCE</scope>
    <source>
        <tissue evidence="12">Callus</tissue>
    </source>
</reference>
<dbReference type="InterPro" id="IPR036412">
    <property type="entry name" value="HAD-like_sf"/>
</dbReference>
<dbReference type="GO" id="GO:0016887">
    <property type="term" value="F:ATP hydrolysis activity"/>
    <property type="evidence" value="ECO:0007669"/>
    <property type="project" value="InterPro"/>
</dbReference>
<organism evidence="13">
    <name type="scientific">Glycine max</name>
    <name type="common">Soybean</name>
    <name type="synonym">Glycine hispida</name>
    <dbReference type="NCBI Taxonomy" id="3847"/>
    <lineage>
        <taxon>Eukaryota</taxon>
        <taxon>Viridiplantae</taxon>
        <taxon>Streptophyta</taxon>
        <taxon>Embryophyta</taxon>
        <taxon>Tracheophyta</taxon>
        <taxon>Spermatophyta</taxon>
        <taxon>Magnoliopsida</taxon>
        <taxon>eudicotyledons</taxon>
        <taxon>Gunneridae</taxon>
        <taxon>Pentapetalae</taxon>
        <taxon>rosids</taxon>
        <taxon>fabids</taxon>
        <taxon>Fabales</taxon>
        <taxon>Fabaceae</taxon>
        <taxon>Papilionoideae</taxon>
        <taxon>50 kb inversion clade</taxon>
        <taxon>NPAAA clade</taxon>
        <taxon>indigoferoid/millettioid clade</taxon>
        <taxon>Phaseoleae</taxon>
        <taxon>Glycine</taxon>
        <taxon>Glycine subgen. Soja</taxon>
    </lineage>
</organism>
<keyword evidence="4 11" id="KW-0812">Transmembrane</keyword>
<dbReference type="STRING" id="3847.K7M7G6"/>
<keyword evidence="8" id="KW-0460">Magnesium</keyword>
<dbReference type="InterPro" id="IPR023298">
    <property type="entry name" value="ATPase_P-typ_TM_dom_sf"/>
</dbReference>
<evidence type="ECO:0000256" key="3">
    <source>
        <dbReference type="ARBA" id="ARBA00022553"/>
    </source>
</evidence>
<dbReference type="Gramene" id="KRH16612">
    <property type="protein sequence ID" value="KRH16612"/>
    <property type="gene ID" value="GLYMA_14G165600"/>
</dbReference>
<dbReference type="SUPFAM" id="SSF56784">
    <property type="entry name" value="HAD-like"/>
    <property type="match status" value="1"/>
</dbReference>
<dbReference type="AlphaFoldDB" id="K7M7G6"/>
<dbReference type="PaxDb" id="3847-GLYMA14G33601.1"/>
<dbReference type="Gene3D" id="3.40.1110.10">
    <property type="entry name" value="Calcium-transporting ATPase, cytoplasmic domain N"/>
    <property type="match status" value="1"/>
</dbReference>